<dbReference type="NCBIfam" id="TIGR01312">
    <property type="entry name" value="XylB"/>
    <property type="match status" value="1"/>
</dbReference>
<keyword evidence="7 8" id="KW-0119">Carbohydrate metabolism</keyword>
<feature type="domain" description="Carbohydrate kinase FGGY C-terminal" evidence="12">
    <location>
        <begin position="254"/>
        <end position="436"/>
    </location>
</feature>
<evidence type="ECO:0000256" key="2">
    <source>
        <dbReference type="ARBA" id="ARBA00022629"/>
    </source>
</evidence>
<keyword evidence="5 8" id="KW-0418">Kinase</keyword>
<dbReference type="RefSeq" id="WP_277272498.1">
    <property type="nucleotide sequence ID" value="NZ_DYXE01000089.1"/>
</dbReference>
<dbReference type="InterPro" id="IPR006000">
    <property type="entry name" value="Xylulokinase"/>
</dbReference>
<evidence type="ECO:0000256" key="4">
    <source>
        <dbReference type="ARBA" id="ARBA00022741"/>
    </source>
</evidence>
<dbReference type="EC" id="2.7.1.17" evidence="8 10"/>
<reference evidence="13" key="1">
    <citation type="journal article" date="2021" name="PeerJ">
        <title>Extensive microbial diversity within the chicken gut microbiome revealed by metagenomics and culture.</title>
        <authorList>
            <person name="Gilroy R."/>
            <person name="Ravi A."/>
            <person name="Getino M."/>
            <person name="Pursley I."/>
            <person name="Horton D.L."/>
            <person name="Alikhan N.F."/>
            <person name="Baker D."/>
            <person name="Gharbi K."/>
            <person name="Hall N."/>
            <person name="Watson M."/>
            <person name="Adriaenssens E.M."/>
            <person name="Foster-Nyarko E."/>
            <person name="Jarju S."/>
            <person name="Secka A."/>
            <person name="Antonio M."/>
            <person name="Oren A."/>
            <person name="Chaudhuri R.R."/>
            <person name="La Ragione R."/>
            <person name="Hildebrand F."/>
            <person name="Pallen M.J."/>
        </authorList>
    </citation>
    <scope>NUCLEOTIDE SEQUENCE</scope>
    <source>
        <strain evidence="13">USAMLcec4-12693</strain>
    </source>
</reference>
<feature type="domain" description="Carbohydrate kinase FGGY N-terminal" evidence="11">
    <location>
        <begin position="2"/>
        <end position="244"/>
    </location>
</feature>
<evidence type="ECO:0000259" key="12">
    <source>
        <dbReference type="Pfam" id="PF02782"/>
    </source>
</evidence>
<dbReference type="Pfam" id="PF02782">
    <property type="entry name" value="FGGY_C"/>
    <property type="match status" value="1"/>
</dbReference>
<comment type="catalytic activity">
    <reaction evidence="8 10">
        <text>D-xylulose + ATP = D-xylulose 5-phosphate + ADP + H(+)</text>
        <dbReference type="Rhea" id="RHEA:10964"/>
        <dbReference type="ChEBI" id="CHEBI:15378"/>
        <dbReference type="ChEBI" id="CHEBI:17140"/>
        <dbReference type="ChEBI" id="CHEBI:30616"/>
        <dbReference type="ChEBI" id="CHEBI:57737"/>
        <dbReference type="ChEBI" id="CHEBI:456216"/>
        <dbReference type="EC" id="2.7.1.17"/>
    </reaction>
</comment>
<feature type="active site" description="Proton acceptor" evidence="8">
    <location>
        <position position="237"/>
    </location>
</feature>
<dbReference type="Proteomes" id="UP000813420">
    <property type="component" value="Unassembled WGS sequence"/>
</dbReference>
<dbReference type="HAMAP" id="MF_02220">
    <property type="entry name" value="XylB"/>
    <property type="match status" value="1"/>
</dbReference>
<dbReference type="InterPro" id="IPR018485">
    <property type="entry name" value="FGGY_C"/>
</dbReference>
<comment type="function">
    <text evidence="8">Catalyzes the phosphorylation of D-xylulose to D-xylulose 5-phosphate.</text>
</comment>
<gene>
    <name evidence="8 10 13" type="primary">xylB</name>
    <name evidence="13" type="ORF">K8V39_11330</name>
</gene>
<evidence type="ECO:0000256" key="7">
    <source>
        <dbReference type="ARBA" id="ARBA00023277"/>
    </source>
</evidence>
<dbReference type="Gene3D" id="3.30.420.40">
    <property type="match status" value="2"/>
</dbReference>
<dbReference type="Pfam" id="PF00370">
    <property type="entry name" value="FGGY_N"/>
    <property type="match status" value="1"/>
</dbReference>
<dbReference type="InterPro" id="IPR050406">
    <property type="entry name" value="FGGY_Carb_Kinase"/>
</dbReference>
<dbReference type="PROSITE" id="PS00445">
    <property type="entry name" value="FGGY_KINASES_2"/>
    <property type="match status" value="1"/>
</dbReference>
<keyword evidence="6 8" id="KW-0067">ATP-binding</keyword>
<dbReference type="PROSITE" id="PS00933">
    <property type="entry name" value="FGGY_KINASES_1"/>
    <property type="match status" value="1"/>
</dbReference>
<evidence type="ECO:0000313" key="13">
    <source>
        <dbReference type="EMBL" id="HJH50836.1"/>
    </source>
</evidence>
<dbReference type="InterPro" id="IPR043129">
    <property type="entry name" value="ATPase_NBD"/>
</dbReference>
<keyword evidence="2 8" id="KW-0859">Xylose metabolism</keyword>
<evidence type="ECO:0000256" key="1">
    <source>
        <dbReference type="ARBA" id="ARBA00009156"/>
    </source>
</evidence>
<keyword evidence="3 8" id="KW-0808">Transferase</keyword>
<dbReference type="InterPro" id="IPR000577">
    <property type="entry name" value="Carb_kinase_FGGY"/>
</dbReference>
<protein>
    <recommendedName>
        <fullName evidence="8 10">Xylulose kinase</fullName>
        <shortName evidence="8 10">Xylulokinase</shortName>
        <ecNumber evidence="8 10">2.7.1.17</ecNumber>
    </recommendedName>
</protein>
<dbReference type="InterPro" id="IPR018484">
    <property type="entry name" value="FGGY_N"/>
</dbReference>
<dbReference type="AlphaFoldDB" id="A0A9D3AKG8"/>
<evidence type="ECO:0000256" key="9">
    <source>
        <dbReference type="RuleBase" id="RU003733"/>
    </source>
</evidence>
<comment type="caution">
    <text evidence="13">The sequence shown here is derived from an EMBL/GenBank/DDBJ whole genome shotgun (WGS) entry which is preliminary data.</text>
</comment>
<dbReference type="PANTHER" id="PTHR43095">
    <property type="entry name" value="SUGAR KINASE"/>
    <property type="match status" value="1"/>
</dbReference>
<evidence type="ECO:0000256" key="3">
    <source>
        <dbReference type="ARBA" id="ARBA00022679"/>
    </source>
</evidence>
<feature type="binding site" evidence="8">
    <location>
        <begin position="78"/>
        <end position="79"/>
    </location>
    <ligand>
        <name>substrate</name>
    </ligand>
</feature>
<accession>A0A9D3AKG8</accession>
<reference evidence="13" key="2">
    <citation type="submission" date="2021-09" db="EMBL/GenBank/DDBJ databases">
        <authorList>
            <person name="Gilroy R."/>
        </authorList>
    </citation>
    <scope>NUCLEOTIDE SEQUENCE</scope>
    <source>
        <strain evidence="13">USAMLcec4-12693</strain>
    </source>
</reference>
<dbReference type="GO" id="GO:0005998">
    <property type="term" value="P:xylulose catabolic process"/>
    <property type="evidence" value="ECO:0007669"/>
    <property type="project" value="UniProtKB-UniRule"/>
</dbReference>
<organism evidence="13 14">
    <name type="scientific">Merdimonas faecis</name>
    <dbReference type="NCBI Taxonomy" id="1653435"/>
    <lineage>
        <taxon>Bacteria</taxon>
        <taxon>Bacillati</taxon>
        <taxon>Bacillota</taxon>
        <taxon>Clostridia</taxon>
        <taxon>Lachnospirales</taxon>
        <taxon>Lachnospiraceae</taxon>
        <taxon>Merdimonas</taxon>
    </lineage>
</organism>
<evidence type="ECO:0000256" key="6">
    <source>
        <dbReference type="ARBA" id="ARBA00022840"/>
    </source>
</evidence>
<dbReference type="GO" id="GO:0042732">
    <property type="term" value="P:D-xylose metabolic process"/>
    <property type="evidence" value="ECO:0007669"/>
    <property type="project" value="UniProtKB-KW"/>
</dbReference>
<dbReference type="CDD" id="cd07808">
    <property type="entry name" value="ASKHA_NBD_FGGY_EcXK-like"/>
    <property type="match status" value="1"/>
</dbReference>
<dbReference type="InterPro" id="IPR018483">
    <property type="entry name" value="Carb_kinase_FGGY_CS"/>
</dbReference>
<evidence type="ECO:0000256" key="10">
    <source>
        <dbReference type="RuleBase" id="RU364073"/>
    </source>
</evidence>
<proteinExistence type="inferred from homology"/>
<dbReference type="GO" id="GO:0005524">
    <property type="term" value="F:ATP binding"/>
    <property type="evidence" value="ECO:0007669"/>
    <property type="project" value="UniProtKB-UniRule"/>
</dbReference>
<evidence type="ECO:0000256" key="8">
    <source>
        <dbReference type="HAMAP-Rule" id="MF_02220"/>
    </source>
</evidence>
<comment type="similarity">
    <text evidence="1 8 9">Belongs to the FGGY kinase family.</text>
</comment>
<dbReference type="GO" id="GO:0004856">
    <property type="term" value="F:D-xylulokinase activity"/>
    <property type="evidence" value="ECO:0007669"/>
    <property type="project" value="UniProtKB-UniRule"/>
</dbReference>
<evidence type="ECO:0000256" key="5">
    <source>
        <dbReference type="ARBA" id="ARBA00022777"/>
    </source>
</evidence>
<dbReference type="PANTHER" id="PTHR43095:SF5">
    <property type="entry name" value="XYLULOSE KINASE"/>
    <property type="match status" value="1"/>
</dbReference>
<evidence type="ECO:0000313" key="14">
    <source>
        <dbReference type="Proteomes" id="UP000813420"/>
    </source>
</evidence>
<feature type="site" description="Important for activity" evidence="8">
    <location>
        <position position="7"/>
    </location>
</feature>
<dbReference type="SUPFAM" id="SSF53067">
    <property type="entry name" value="Actin-like ATPase domain"/>
    <property type="match status" value="2"/>
</dbReference>
<sequence length="485" mass="53077">MYYIGIDLGTSAVKLLLMDEKGTVHKVVSKEYPICFPHPGWSEQSPEDWYAQSIEGIRELTADCEKEMVAGIGCGGQMHGLVALDDQDRVIRPAILWNDGRTAKQTEDLNQRIGKETLSKYTANIAFAGFTAPKLLWMSEEEPENFARIEKIMLPKDYLSYCLSGVHCTDYSDASGTLLLDVEHKCWSREMLEICGVSEKQLPKLYESYEVVGTLKPELARELGLSADVKIVAGAGDNAAAAVGTGTVGDGKCNISLGTSGTIFISSWKFGVDAHNALHSFAHADGHYHLMGCMLSAAACNKWWMEEILKTEDYAGEQAGIHKLGENQVFYLPYLMGERSPHNDPDARACFIGMSMDTGREEMTQAVLEGVAFALRDSLEVAKSLGIYLERTKICGGGAKSALWKRIIANVMNLKVDVIASEEGPGLGGAILAAVGCGEFADVEEAAAKLVRVVDTVEPEPELAAKYEERYAKFRKLYPALKETF</sequence>
<name>A0A9D3AKG8_9FIRM</name>
<keyword evidence="4 8" id="KW-0547">Nucleotide-binding</keyword>
<dbReference type="PIRSF" id="PIRSF000538">
    <property type="entry name" value="GlpK"/>
    <property type="match status" value="1"/>
</dbReference>
<dbReference type="EMBL" id="DYXE01000089">
    <property type="protein sequence ID" value="HJH50836.1"/>
    <property type="molecule type" value="Genomic_DNA"/>
</dbReference>
<evidence type="ECO:0000259" key="11">
    <source>
        <dbReference type="Pfam" id="PF00370"/>
    </source>
</evidence>